<dbReference type="EMBL" id="AP019736">
    <property type="protein sequence ID" value="BBL06587.1"/>
    <property type="molecule type" value="Genomic_DNA"/>
</dbReference>
<dbReference type="GeneID" id="98673201"/>
<dbReference type="PANTHER" id="PTHR23026">
    <property type="entry name" value="NADPH NITROREDUCTASE"/>
    <property type="match status" value="1"/>
</dbReference>
<dbReference type="AlphaFoldDB" id="A0A4Y1WZW8"/>
<gene>
    <name evidence="2" type="ORF">A5CPEGH6_12250</name>
</gene>
<organism evidence="2 3">
    <name type="scientific">Alistipes dispar</name>
    <dbReference type="NCBI Taxonomy" id="2585119"/>
    <lineage>
        <taxon>Bacteria</taxon>
        <taxon>Pseudomonadati</taxon>
        <taxon>Bacteroidota</taxon>
        <taxon>Bacteroidia</taxon>
        <taxon>Bacteroidales</taxon>
        <taxon>Rikenellaceae</taxon>
        <taxon>Alistipes</taxon>
    </lineage>
</organism>
<protein>
    <submittedName>
        <fullName evidence="2">Nitroreductase</fullName>
    </submittedName>
</protein>
<proteinExistence type="predicted"/>
<dbReference type="InterPro" id="IPR050627">
    <property type="entry name" value="Nitroreductase/BluB"/>
</dbReference>
<feature type="domain" description="Nitroreductase" evidence="1">
    <location>
        <begin position="8"/>
        <end position="60"/>
    </location>
</feature>
<evidence type="ECO:0000313" key="3">
    <source>
        <dbReference type="Proteomes" id="UP000319374"/>
    </source>
</evidence>
<accession>A0A4Y1WZW8</accession>
<dbReference type="Gene3D" id="3.40.109.10">
    <property type="entry name" value="NADH Oxidase"/>
    <property type="match status" value="1"/>
</dbReference>
<dbReference type="SUPFAM" id="SSF55469">
    <property type="entry name" value="FMN-dependent nitroreductase-like"/>
    <property type="match status" value="1"/>
</dbReference>
<dbReference type="InterPro" id="IPR029479">
    <property type="entry name" value="Nitroreductase"/>
</dbReference>
<dbReference type="Proteomes" id="UP000319374">
    <property type="component" value="Chromosome"/>
</dbReference>
<dbReference type="InterPro" id="IPR000415">
    <property type="entry name" value="Nitroreductase-like"/>
</dbReference>
<dbReference type="KEGG" id="ada:A5CPEGH6_12250"/>
<dbReference type="OrthoDB" id="9809288at2"/>
<evidence type="ECO:0000259" key="1">
    <source>
        <dbReference type="Pfam" id="PF00881"/>
    </source>
</evidence>
<evidence type="ECO:0000313" key="2">
    <source>
        <dbReference type="EMBL" id="BBL06587.1"/>
    </source>
</evidence>
<dbReference type="CDD" id="cd02151">
    <property type="entry name" value="nitroreductase"/>
    <property type="match status" value="1"/>
</dbReference>
<sequence length="175" mass="19270">MEFKELMAARRSVRRFSDRAVPREVVDRILAEALTAPSSRNSRSTRFLVVDRHDLIARMAGMRDYGSAFMEGAPLAVVVLGDTAASDLWRVNAAISATVLQLACVDEGLASCWVHVDGRPRRKDDPEGERAADYLRTFLPVPEGCEPLCAVALGYSDFRPAPLPAADDEARIIRL</sequence>
<dbReference type="Pfam" id="PF00881">
    <property type="entry name" value="Nitroreductase"/>
    <property type="match status" value="2"/>
</dbReference>
<dbReference type="GO" id="GO:0016491">
    <property type="term" value="F:oxidoreductase activity"/>
    <property type="evidence" value="ECO:0007669"/>
    <property type="project" value="InterPro"/>
</dbReference>
<feature type="domain" description="Nitroreductase" evidence="1">
    <location>
        <begin position="64"/>
        <end position="155"/>
    </location>
</feature>
<name>A0A4Y1WZW8_9BACT</name>
<dbReference type="PANTHER" id="PTHR23026:SF117">
    <property type="entry name" value="NITROREDUCTASE"/>
    <property type="match status" value="1"/>
</dbReference>
<reference evidence="3" key="1">
    <citation type="submission" date="2019-06" db="EMBL/GenBank/DDBJ databases">
        <title>Alistipes onderdonkii subsp. vulgaris subsp. nov., Alistipes dispar sp. nov. and Alistipes communis sp. nov., isolated from human faeces, and creation of Alistipes onderdonkii subsp. onderdonkii subsp. nov.</title>
        <authorList>
            <person name="Sakamoto M."/>
            <person name="Ikeyama N."/>
            <person name="Ogata Y."/>
            <person name="Suda W."/>
            <person name="Iino T."/>
            <person name="Hattori M."/>
            <person name="Ohkuma M."/>
        </authorList>
    </citation>
    <scope>NUCLEOTIDE SEQUENCE [LARGE SCALE GENOMIC DNA]</scope>
    <source>
        <strain evidence="3">5CPEGH6</strain>
    </source>
</reference>
<keyword evidence="3" id="KW-1185">Reference proteome</keyword>
<dbReference type="RefSeq" id="WP_141428394.1">
    <property type="nucleotide sequence ID" value="NZ_AP019736.1"/>
</dbReference>